<dbReference type="SUPFAM" id="SSF103473">
    <property type="entry name" value="MFS general substrate transporter"/>
    <property type="match status" value="1"/>
</dbReference>
<dbReference type="RefSeq" id="WP_039714857.1">
    <property type="nucleotide sequence ID" value="NZ_JTJC03000001.1"/>
</dbReference>
<evidence type="ECO:0000256" key="2">
    <source>
        <dbReference type="ARBA" id="ARBA00022448"/>
    </source>
</evidence>
<protein>
    <submittedName>
        <fullName evidence="9">MFS transporter</fullName>
    </submittedName>
</protein>
<evidence type="ECO:0000256" key="4">
    <source>
        <dbReference type="ARBA" id="ARBA00022692"/>
    </source>
</evidence>
<sequence length="423" mass="45402">MNRLANIAIVPALRSRNYRLFFFGQGVSLIGTWMTQTATIWLVYKLTNSALMLGIVGFSSQIPSFFLAVWGGVLVDRFNTHKILVIAQILAMIQSLALAVLALSGTIHIWHFIILSLFQGIINAVDAPARQAFVPEMVEKRDDLASAIALNSSLVNGGRLVGPAIAGILIARIGAAYCFLIDSVSYIAVIAALMAMRLKPKKIVVTTANPLQRLQEGFVYAYNFSPIRSTLLLLALFSLMAMPYITLVPIFATKILAGDARTLGLLMAASGVGAIGGGIYLSTRKTVVGLGKVIALAPALCGLGIIFFSLSRMLWLSTLMSALIGLGSILTISSSNTVIQTIVEDDKRGRVMSLFTMSFLGMVPFGNLFAGFAADRIGATNTLIIGGSFCIIGSLLFTRQLPKLRQAARPVLQQRGILSQTKT</sequence>
<evidence type="ECO:0000256" key="6">
    <source>
        <dbReference type="ARBA" id="ARBA00023136"/>
    </source>
</evidence>
<feature type="transmembrane region" description="Helical" evidence="7">
    <location>
        <begin position="231"/>
        <end position="251"/>
    </location>
</feature>
<feature type="transmembrane region" description="Helical" evidence="7">
    <location>
        <begin position="20"/>
        <end position="44"/>
    </location>
</feature>
<evidence type="ECO:0000313" key="10">
    <source>
        <dbReference type="Proteomes" id="UP000031532"/>
    </source>
</evidence>
<evidence type="ECO:0000256" key="1">
    <source>
        <dbReference type="ARBA" id="ARBA00004651"/>
    </source>
</evidence>
<keyword evidence="3" id="KW-1003">Cell membrane</keyword>
<dbReference type="EMBL" id="JTJC03000001">
    <property type="protein sequence ID" value="NHC33218.1"/>
    <property type="molecule type" value="Genomic_DNA"/>
</dbReference>
<evidence type="ECO:0000256" key="7">
    <source>
        <dbReference type="SAM" id="Phobius"/>
    </source>
</evidence>
<keyword evidence="2" id="KW-0813">Transport</keyword>
<dbReference type="CDD" id="cd06173">
    <property type="entry name" value="MFS_MefA_like"/>
    <property type="match status" value="1"/>
</dbReference>
<accession>A0A9X5E0P4</accession>
<keyword evidence="4 7" id="KW-0812">Transmembrane</keyword>
<feature type="transmembrane region" description="Helical" evidence="7">
    <location>
        <begin position="379"/>
        <end position="397"/>
    </location>
</feature>
<evidence type="ECO:0000259" key="8">
    <source>
        <dbReference type="PROSITE" id="PS50850"/>
    </source>
</evidence>
<keyword evidence="6 7" id="KW-0472">Membrane</keyword>
<comment type="caution">
    <text evidence="9">The sequence shown here is derived from an EMBL/GenBank/DDBJ whole genome shotgun (WGS) entry which is preliminary data.</text>
</comment>
<dbReference type="PANTHER" id="PTHR23513">
    <property type="entry name" value="INTEGRAL MEMBRANE EFFLUX PROTEIN-RELATED"/>
    <property type="match status" value="1"/>
</dbReference>
<dbReference type="Gene3D" id="1.20.1250.20">
    <property type="entry name" value="MFS general substrate transporter like domains"/>
    <property type="match status" value="1"/>
</dbReference>
<name>A0A9X5E0P4_9CYAN</name>
<dbReference type="GO" id="GO:0005886">
    <property type="term" value="C:plasma membrane"/>
    <property type="evidence" value="ECO:0007669"/>
    <property type="project" value="UniProtKB-SubCell"/>
</dbReference>
<feature type="transmembrane region" description="Helical" evidence="7">
    <location>
        <begin position="293"/>
        <end position="310"/>
    </location>
</feature>
<keyword evidence="10" id="KW-1185">Reference proteome</keyword>
<evidence type="ECO:0000313" key="9">
    <source>
        <dbReference type="EMBL" id="NHC33218.1"/>
    </source>
</evidence>
<dbReference type="InterPro" id="IPR020846">
    <property type="entry name" value="MFS_dom"/>
</dbReference>
<feature type="transmembrane region" description="Helical" evidence="7">
    <location>
        <begin position="351"/>
        <end position="373"/>
    </location>
</feature>
<comment type="subcellular location">
    <subcellularLocation>
        <location evidence="1">Cell membrane</location>
        <topology evidence="1">Multi-pass membrane protein</topology>
    </subcellularLocation>
</comment>
<dbReference type="Pfam" id="PF05977">
    <property type="entry name" value="MFS_3"/>
    <property type="match status" value="1"/>
</dbReference>
<organism evidence="9 10">
    <name type="scientific">Scytonema millei VB511283</name>
    <dbReference type="NCBI Taxonomy" id="1245923"/>
    <lineage>
        <taxon>Bacteria</taxon>
        <taxon>Bacillati</taxon>
        <taxon>Cyanobacteriota</taxon>
        <taxon>Cyanophyceae</taxon>
        <taxon>Nostocales</taxon>
        <taxon>Scytonemataceae</taxon>
        <taxon>Scytonema</taxon>
    </lineage>
</organism>
<feature type="transmembrane region" description="Helical" evidence="7">
    <location>
        <begin position="174"/>
        <end position="195"/>
    </location>
</feature>
<proteinExistence type="predicted"/>
<evidence type="ECO:0000256" key="3">
    <source>
        <dbReference type="ARBA" id="ARBA00022475"/>
    </source>
</evidence>
<dbReference type="InterPro" id="IPR036259">
    <property type="entry name" value="MFS_trans_sf"/>
</dbReference>
<dbReference type="PROSITE" id="PS50850">
    <property type="entry name" value="MFS"/>
    <property type="match status" value="1"/>
</dbReference>
<reference evidence="9 10" key="1">
    <citation type="journal article" date="2015" name="Genome Announc.">
        <title>Draft Genome Sequence of the Terrestrial Cyanobacterium Scytonema millei VB511283, Isolated from Eastern India.</title>
        <authorList>
            <person name="Sen D."/>
            <person name="Chandrababunaidu M.M."/>
            <person name="Singh D."/>
            <person name="Sanghi N."/>
            <person name="Ghorai A."/>
            <person name="Mishra G.P."/>
            <person name="Madduluri M."/>
            <person name="Adhikary S.P."/>
            <person name="Tripathy S."/>
        </authorList>
    </citation>
    <scope>NUCLEOTIDE SEQUENCE [LARGE SCALE GENOMIC DNA]</scope>
    <source>
        <strain evidence="9 10">VB511283</strain>
    </source>
</reference>
<evidence type="ECO:0000256" key="5">
    <source>
        <dbReference type="ARBA" id="ARBA00022989"/>
    </source>
</evidence>
<keyword evidence="5 7" id="KW-1133">Transmembrane helix</keyword>
<feature type="transmembrane region" description="Helical" evidence="7">
    <location>
        <begin position="50"/>
        <end position="71"/>
    </location>
</feature>
<dbReference type="PANTHER" id="PTHR23513:SF11">
    <property type="entry name" value="STAPHYLOFERRIN A TRANSPORTER"/>
    <property type="match status" value="1"/>
</dbReference>
<dbReference type="GO" id="GO:0022857">
    <property type="term" value="F:transmembrane transporter activity"/>
    <property type="evidence" value="ECO:0007669"/>
    <property type="project" value="InterPro"/>
</dbReference>
<dbReference type="AlphaFoldDB" id="A0A9X5E0P4"/>
<feature type="domain" description="Major facilitator superfamily (MFS) profile" evidence="8">
    <location>
        <begin position="12"/>
        <end position="405"/>
    </location>
</feature>
<dbReference type="OrthoDB" id="9775268at2"/>
<feature type="transmembrane region" description="Helical" evidence="7">
    <location>
        <begin position="263"/>
        <end position="281"/>
    </location>
</feature>
<dbReference type="InterPro" id="IPR010290">
    <property type="entry name" value="TM_effector"/>
</dbReference>
<dbReference type="Proteomes" id="UP000031532">
    <property type="component" value="Unassembled WGS sequence"/>
</dbReference>
<feature type="transmembrane region" description="Helical" evidence="7">
    <location>
        <begin position="316"/>
        <end position="339"/>
    </location>
</feature>
<gene>
    <name evidence="9" type="ORF">QH73_0000810</name>
</gene>